<protein>
    <submittedName>
        <fullName evidence="1">Uncharacterized protein</fullName>
    </submittedName>
</protein>
<name>A0AAF0PQ75_SOLVR</name>
<dbReference type="Proteomes" id="UP001234989">
    <property type="component" value="Chromosome 1"/>
</dbReference>
<sequence>MLSRFKCIFWFSKRQVTDRDISLHSLARTRHDLKGSSNVVAGMLRVFQFDVYALLDPGCSYHLVSVRDMHYETPILELVPIINEFPKVFLDDLVGVPLEREIDFDIDLLLDT</sequence>
<dbReference type="EMBL" id="CP133612">
    <property type="protein sequence ID" value="WMV08928.1"/>
    <property type="molecule type" value="Genomic_DNA"/>
</dbReference>
<gene>
    <name evidence="1" type="ORF">MTR67_002313</name>
</gene>
<keyword evidence="2" id="KW-1185">Reference proteome</keyword>
<dbReference type="AlphaFoldDB" id="A0AAF0PQ75"/>
<proteinExistence type="predicted"/>
<evidence type="ECO:0000313" key="1">
    <source>
        <dbReference type="EMBL" id="WMV08928.1"/>
    </source>
</evidence>
<organism evidence="1 2">
    <name type="scientific">Solanum verrucosum</name>
    <dbReference type="NCBI Taxonomy" id="315347"/>
    <lineage>
        <taxon>Eukaryota</taxon>
        <taxon>Viridiplantae</taxon>
        <taxon>Streptophyta</taxon>
        <taxon>Embryophyta</taxon>
        <taxon>Tracheophyta</taxon>
        <taxon>Spermatophyta</taxon>
        <taxon>Magnoliopsida</taxon>
        <taxon>eudicotyledons</taxon>
        <taxon>Gunneridae</taxon>
        <taxon>Pentapetalae</taxon>
        <taxon>asterids</taxon>
        <taxon>lamiids</taxon>
        <taxon>Solanales</taxon>
        <taxon>Solanaceae</taxon>
        <taxon>Solanoideae</taxon>
        <taxon>Solaneae</taxon>
        <taxon>Solanum</taxon>
    </lineage>
</organism>
<evidence type="ECO:0000313" key="2">
    <source>
        <dbReference type="Proteomes" id="UP001234989"/>
    </source>
</evidence>
<reference evidence="1" key="1">
    <citation type="submission" date="2023-08" db="EMBL/GenBank/DDBJ databases">
        <title>A de novo genome assembly of Solanum verrucosum Schlechtendal, a Mexican diploid species geographically isolated from the other diploid A-genome species in potato relatives.</title>
        <authorList>
            <person name="Hosaka K."/>
        </authorList>
    </citation>
    <scope>NUCLEOTIDE SEQUENCE</scope>
    <source>
        <tissue evidence="1">Young leaves</tissue>
    </source>
</reference>
<accession>A0AAF0PQ75</accession>